<gene>
    <name evidence="1" type="ORF">JEQ17_22820</name>
</gene>
<dbReference type="SUPFAM" id="SSF46955">
    <property type="entry name" value="Putative DNA-binding domain"/>
    <property type="match status" value="1"/>
</dbReference>
<dbReference type="InterPro" id="IPR009061">
    <property type="entry name" value="DNA-bd_dom_put_sf"/>
</dbReference>
<dbReference type="AlphaFoldDB" id="A0A7T7I6U3"/>
<dbReference type="EMBL" id="CP066831">
    <property type="protein sequence ID" value="QQM41996.1"/>
    <property type="molecule type" value="Genomic_DNA"/>
</dbReference>
<accession>A0A7T7I6U3</accession>
<sequence>MTRREYASLAGVHPDTVKRWARLGIGPRPRKIGPRLVRYNPTEVCKYLGIGESRECAS</sequence>
<dbReference type="KEGG" id="slf:JEQ17_22820"/>
<protein>
    <submittedName>
        <fullName evidence="1">DNA-binding protein</fullName>
    </submittedName>
</protein>
<dbReference type="Proteomes" id="UP000595636">
    <property type="component" value="Chromosome"/>
</dbReference>
<evidence type="ECO:0000313" key="1">
    <source>
        <dbReference type="EMBL" id="QQM41996.1"/>
    </source>
</evidence>
<keyword evidence="2" id="KW-1185">Reference proteome</keyword>
<evidence type="ECO:0000313" key="2">
    <source>
        <dbReference type="Proteomes" id="UP000595636"/>
    </source>
</evidence>
<keyword evidence="1" id="KW-0238">DNA-binding</keyword>
<dbReference type="RefSeq" id="WP_200396958.1">
    <property type="nucleotide sequence ID" value="NZ_CP066831.1"/>
</dbReference>
<organism evidence="1 2">
    <name type="scientific">Streptomyces liliifuscus</name>
    <dbReference type="NCBI Taxonomy" id="2797636"/>
    <lineage>
        <taxon>Bacteria</taxon>
        <taxon>Bacillati</taxon>
        <taxon>Actinomycetota</taxon>
        <taxon>Actinomycetes</taxon>
        <taxon>Kitasatosporales</taxon>
        <taxon>Streptomycetaceae</taxon>
        <taxon>Streptomyces</taxon>
    </lineage>
</organism>
<proteinExistence type="predicted"/>
<name>A0A7T7I6U3_9ACTN</name>
<dbReference type="GO" id="GO:0003677">
    <property type="term" value="F:DNA binding"/>
    <property type="evidence" value="ECO:0007669"/>
    <property type="project" value="UniProtKB-KW"/>
</dbReference>
<reference evidence="1 2" key="1">
    <citation type="submission" date="2020-12" db="EMBL/GenBank/DDBJ databases">
        <title>A novel species.</title>
        <authorList>
            <person name="Li K."/>
        </authorList>
    </citation>
    <scope>NUCLEOTIDE SEQUENCE [LARGE SCALE GENOMIC DNA]</scope>
    <source>
        <strain evidence="1 2">ZYC-3</strain>
    </source>
</reference>